<keyword evidence="1" id="KW-0479">Metal-binding</keyword>
<evidence type="ECO:0000256" key="1">
    <source>
        <dbReference type="ARBA" id="ARBA00022723"/>
    </source>
</evidence>
<dbReference type="Pfam" id="PF00596">
    <property type="entry name" value="Aldolase_II"/>
    <property type="match status" value="1"/>
</dbReference>
<dbReference type="EMBL" id="UPHU01000001">
    <property type="protein sequence ID" value="VBA47939.1"/>
    <property type="molecule type" value="Genomic_DNA"/>
</dbReference>
<organism evidence="4 5">
    <name type="scientific">Mycobacterium pseudokansasii</name>
    <dbReference type="NCBI Taxonomy" id="2341080"/>
    <lineage>
        <taxon>Bacteria</taxon>
        <taxon>Bacillati</taxon>
        <taxon>Actinomycetota</taxon>
        <taxon>Actinomycetes</taxon>
        <taxon>Mycobacteriales</taxon>
        <taxon>Mycobacteriaceae</taxon>
        <taxon>Mycobacterium</taxon>
    </lineage>
</organism>
<evidence type="ECO:0000259" key="3">
    <source>
        <dbReference type="SMART" id="SM01007"/>
    </source>
</evidence>
<dbReference type="InterPro" id="IPR036409">
    <property type="entry name" value="Aldolase_II/adducin_N_sf"/>
</dbReference>
<dbReference type="EC" id="4.1.2.17" evidence="4"/>
<dbReference type="AlphaFoldDB" id="A0A498QLX3"/>
<gene>
    <name evidence="4" type="primary">fucA</name>
    <name evidence="4" type="ORF">LAUMK142_01009</name>
</gene>
<dbReference type="Proteomes" id="UP000268285">
    <property type="component" value="Unassembled WGS sequence"/>
</dbReference>
<dbReference type="GO" id="GO:0046872">
    <property type="term" value="F:metal ion binding"/>
    <property type="evidence" value="ECO:0007669"/>
    <property type="project" value="UniProtKB-KW"/>
</dbReference>
<dbReference type="SMART" id="SM01007">
    <property type="entry name" value="Aldolase_II"/>
    <property type="match status" value="1"/>
</dbReference>
<accession>A0A498QLX3</accession>
<dbReference type="SUPFAM" id="SSF53639">
    <property type="entry name" value="AraD/HMP-PK domain-like"/>
    <property type="match status" value="1"/>
</dbReference>
<keyword evidence="2 4" id="KW-0456">Lyase</keyword>
<evidence type="ECO:0000313" key="4">
    <source>
        <dbReference type="EMBL" id="VBA47939.1"/>
    </source>
</evidence>
<dbReference type="GO" id="GO:0005829">
    <property type="term" value="C:cytosol"/>
    <property type="evidence" value="ECO:0007669"/>
    <property type="project" value="TreeGrafter"/>
</dbReference>
<protein>
    <submittedName>
        <fullName evidence="4">L-fuculose phosphate aldolase</fullName>
        <ecNumber evidence="4">4.1.2.17</ecNumber>
    </submittedName>
</protein>
<sequence length="224" mass="23738">MTSVTSVKSVDNPEAAVLAAAKDMLRRGLVEGTAGNISARRCDGNIVITPSSVDYGDMILDDLVLVDPEGAVLHAKPGRSPSTEMKLHLACYQAFDDIGSVIHSHPVWATMFAIAHQPIPACIDEFAVYCGGDVRCTEYASSGTPEVGRNAVRALQDRAAALIANHGLVAVGPRPDKVLHVTALVERTAQIVWGARALGGPVAIPEEVNRNFAGVYSYLRANPL</sequence>
<name>A0A498QLX3_9MYCO</name>
<feature type="domain" description="Class II aldolase/adducin N-terminal" evidence="3">
    <location>
        <begin position="15"/>
        <end position="193"/>
    </location>
</feature>
<evidence type="ECO:0000256" key="2">
    <source>
        <dbReference type="ARBA" id="ARBA00023239"/>
    </source>
</evidence>
<dbReference type="PANTHER" id="PTHR22789:SF0">
    <property type="entry name" value="3-OXO-TETRONATE 4-PHOSPHATE DECARBOXYLASE-RELATED"/>
    <property type="match status" value="1"/>
</dbReference>
<keyword evidence="5" id="KW-1185">Reference proteome</keyword>
<dbReference type="GO" id="GO:0008738">
    <property type="term" value="F:L-fuculose-phosphate aldolase activity"/>
    <property type="evidence" value="ECO:0007669"/>
    <property type="project" value="UniProtKB-EC"/>
</dbReference>
<dbReference type="GO" id="GO:0019323">
    <property type="term" value="P:pentose catabolic process"/>
    <property type="evidence" value="ECO:0007669"/>
    <property type="project" value="TreeGrafter"/>
</dbReference>
<proteinExistence type="predicted"/>
<dbReference type="NCBIfam" id="NF004527">
    <property type="entry name" value="PRK05874.1"/>
    <property type="match status" value="1"/>
</dbReference>
<dbReference type="Gene3D" id="3.40.225.10">
    <property type="entry name" value="Class II aldolase/adducin N-terminal domain"/>
    <property type="match status" value="1"/>
</dbReference>
<evidence type="ECO:0000313" key="5">
    <source>
        <dbReference type="Proteomes" id="UP000268285"/>
    </source>
</evidence>
<dbReference type="InterPro" id="IPR001303">
    <property type="entry name" value="Aldolase_II/adducin_N"/>
</dbReference>
<dbReference type="InterPro" id="IPR050197">
    <property type="entry name" value="Aldolase_class_II_sugar_metab"/>
</dbReference>
<dbReference type="PANTHER" id="PTHR22789">
    <property type="entry name" value="FUCULOSE PHOSPHATE ALDOLASE"/>
    <property type="match status" value="1"/>
</dbReference>
<reference evidence="4 5" key="1">
    <citation type="submission" date="2018-09" db="EMBL/GenBank/DDBJ databases">
        <authorList>
            <person name="Tagini F."/>
        </authorList>
    </citation>
    <scope>NUCLEOTIDE SEQUENCE [LARGE SCALE GENOMIC DNA]</scope>
    <source>
        <strain evidence="4 5">MK142</strain>
    </source>
</reference>